<evidence type="ECO:0000313" key="3">
    <source>
        <dbReference type="Proteomes" id="UP000064893"/>
    </source>
</evidence>
<feature type="signal peptide" evidence="1">
    <location>
        <begin position="1"/>
        <end position="18"/>
    </location>
</feature>
<sequence length="309" mass="34459" precursor="true">MRIIFVLIILTISTWSMAQTIPHATLFQYNHMMVNPGYSGMNDGITVNTVVRNQWMGWEGAPNTQNFNVHMPFKLFGAEHGAGLTLMNDEAGFENNIAIGLNYAYRRDIAEGTMGIGVGFGFYNQSLSGTFDPIEEGDGLIPQGEDEALFFDLNIGGFYKTDKLYFGFSVNHLTAPEVKYKNSTGGSYPYYQRAAFLTAGYRYQLSNPLFELEPNIMVYTTGSSTQAAFNAIMHYKSRFWGGVGYRVIDAASVMAGAEIIEGLNIGLAYDIPTSQVINATAGSFEFTVQYIFKVDLEKDDRIYRSVRFL</sequence>
<dbReference type="Proteomes" id="UP000064893">
    <property type="component" value="Chromosome"/>
</dbReference>
<keyword evidence="3" id="KW-1185">Reference proteome</keyword>
<protein>
    <submittedName>
        <fullName evidence="2">Bacteroidetes-specific putative membrane protein</fullName>
    </submittedName>
</protein>
<dbReference type="InterPro" id="IPR019861">
    <property type="entry name" value="PorP/SprF_Bacteroidetes"/>
</dbReference>
<evidence type="ECO:0000256" key="1">
    <source>
        <dbReference type="SAM" id="SignalP"/>
    </source>
</evidence>
<organism evidence="2 3">
    <name type="scientific">Salinivirga cyanobacteriivorans</name>
    <dbReference type="NCBI Taxonomy" id="1307839"/>
    <lineage>
        <taxon>Bacteria</taxon>
        <taxon>Pseudomonadati</taxon>
        <taxon>Bacteroidota</taxon>
        <taxon>Bacteroidia</taxon>
        <taxon>Bacteroidales</taxon>
        <taxon>Salinivirgaceae</taxon>
        <taxon>Salinivirga</taxon>
    </lineage>
</organism>
<name>A0A0S2I1E3_9BACT</name>
<dbReference type="AlphaFoldDB" id="A0A0S2I1E3"/>
<dbReference type="KEGG" id="blq:L21SP5_02448"/>
<keyword evidence="1" id="KW-0732">Signal</keyword>
<dbReference type="NCBIfam" id="TIGR03519">
    <property type="entry name" value="T9SS_PorP_fam"/>
    <property type="match status" value="1"/>
</dbReference>
<dbReference type="RefSeq" id="WP_081421523.1">
    <property type="nucleotide sequence ID" value="NZ_CP013118.1"/>
</dbReference>
<reference evidence="2 3" key="1">
    <citation type="submission" date="2015-11" db="EMBL/GenBank/DDBJ databases">
        <title>Description and complete genome sequence of a novel strain predominating in hypersaline microbial mats and representing a new family of the Bacteriodetes phylum.</title>
        <authorList>
            <person name="Spring S."/>
            <person name="Bunk B."/>
            <person name="Sproer C."/>
            <person name="Klenk H.-P."/>
        </authorList>
    </citation>
    <scope>NUCLEOTIDE SEQUENCE [LARGE SCALE GENOMIC DNA]</scope>
    <source>
        <strain evidence="2 3">L21-Spi-D4</strain>
    </source>
</reference>
<evidence type="ECO:0000313" key="2">
    <source>
        <dbReference type="EMBL" id="ALO16075.1"/>
    </source>
</evidence>
<proteinExistence type="predicted"/>
<accession>A0A0S2I1E3</accession>
<gene>
    <name evidence="2" type="ORF">L21SP5_02448</name>
</gene>
<dbReference type="STRING" id="1307839.L21SP5_02448"/>
<dbReference type="Pfam" id="PF11751">
    <property type="entry name" value="PorP_SprF"/>
    <property type="match status" value="1"/>
</dbReference>
<feature type="chain" id="PRO_5006599532" evidence="1">
    <location>
        <begin position="19"/>
        <end position="309"/>
    </location>
</feature>
<dbReference type="EMBL" id="CP013118">
    <property type="protein sequence ID" value="ALO16075.1"/>
    <property type="molecule type" value="Genomic_DNA"/>
</dbReference>
<dbReference type="OrthoDB" id="1320396at2"/>